<reference evidence="2" key="1">
    <citation type="submission" date="2022-12" db="EMBL/GenBank/DDBJ databases">
        <title>Bacterial isolates from different developmental stages of Nematostella vectensis.</title>
        <authorList>
            <person name="Fraune S."/>
        </authorList>
    </citation>
    <scope>NUCLEOTIDE SEQUENCE</scope>
    <source>
        <strain evidence="2">G21630-S1</strain>
    </source>
</reference>
<dbReference type="CDD" id="cd04333">
    <property type="entry name" value="ProX_deacylase"/>
    <property type="match status" value="1"/>
</dbReference>
<name>A0ABT4LFL2_9PROT</name>
<dbReference type="Proteomes" id="UP001069802">
    <property type="component" value="Unassembled WGS sequence"/>
</dbReference>
<proteinExistence type="predicted"/>
<dbReference type="InterPro" id="IPR007214">
    <property type="entry name" value="YbaK/aa-tRNA-synth-assoc-dom"/>
</dbReference>
<protein>
    <submittedName>
        <fullName evidence="2">YbaK/EbsC family protein</fullName>
    </submittedName>
</protein>
<evidence type="ECO:0000313" key="2">
    <source>
        <dbReference type="EMBL" id="MCZ4279896.1"/>
    </source>
</evidence>
<feature type="domain" description="YbaK/aminoacyl-tRNA synthetase-associated" evidence="1">
    <location>
        <begin position="28"/>
        <end position="144"/>
    </location>
</feature>
<dbReference type="InterPro" id="IPR036754">
    <property type="entry name" value="YbaK/aa-tRNA-synt-asso_dom_sf"/>
</dbReference>
<dbReference type="PANTHER" id="PTHR30411">
    <property type="entry name" value="CYTOPLASMIC PROTEIN"/>
    <property type="match status" value="1"/>
</dbReference>
<dbReference type="Pfam" id="PF04073">
    <property type="entry name" value="tRNA_edit"/>
    <property type="match status" value="1"/>
</dbReference>
<dbReference type="EMBL" id="JAPWGY010000001">
    <property type="protein sequence ID" value="MCZ4279896.1"/>
    <property type="molecule type" value="Genomic_DNA"/>
</dbReference>
<gene>
    <name evidence="2" type="ORF">O4H49_03845</name>
</gene>
<evidence type="ECO:0000259" key="1">
    <source>
        <dbReference type="Pfam" id="PF04073"/>
    </source>
</evidence>
<dbReference type="PANTHER" id="PTHR30411:SF1">
    <property type="entry name" value="CYTOPLASMIC PROTEIN"/>
    <property type="match status" value="1"/>
</dbReference>
<dbReference type="RefSeq" id="WP_269422093.1">
    <property type="nucleotide sequence ID" value="NZ_JAPWGY010000001.1"/>
</dbReference>
<dbReference type="SUPFAM" id="SSF55826">
    <property type="entry name" value="YbaK/ProRS associated domain"/>
    <property type="match status" value="1"/>
</dbReference>
<dbReference type="Gene3D" id="3.90.960.10">
    <property type="entry name" value="YbaK/aminoacyl-tRNA synthetase-associated domain"/>
    <property type="match status" value="1"/>
</dbReference>
<evidence type="ECO:0000313" key="3">
    <source>
        <dbReference type="Proteomes" id="UP001069802"/>
    </source>
</evidence>
<sequence>MSRSIQRVKDAAAKLGLALAVKEMPSITHTAEQAAQACRCELGQIVKSLVFMCTETQELVLFLVAGDQQVDISAASLVVGSPLKRADPQTIRKQTGFAIGGVSPIGHKHKIPIFIAPALFDHKQVWASAGAPNAVFSITPDGLKTATQARFLTDLCCKFI</sequence>
<keyword evidence="3" id="KW-1185">Reference proteome</keyword>
<accession>A0ABT4LFL2</accession>
<organism evidence="2 3">
    <name type="scientific">Kiloniella laminariae</name>
    <dbReference type="NCBI Taxonomy" id="454162"/>
    <lineage>
        <taxon>Bacteria</taxon>
        <taxon>Pseudomonadati</taxon>
        <taxon>Pseudomonadota</taxon>
        <taxon>Alphaproteobacteria</taxon>
        <taxon>Rhodospirillales</taxon>
        <taxon>Kiloniellaceae</taxon>
        <taxon>Kiloniella</taxon>
    </lineage>
</organism>
<comment type="caution">
    <text evidence="2">The sequence shown here is derived from an EMBL/GenBank/DDBJ whole genome shotgun (WGS) entry which is preliminary data.</text>
</comment>